<name>A0A1G9W229_9EURY</name>
<dbReference type="Pfam" id="PF23933">
    <property type="entry name" value="DUF7269"/>
    <property type="match status" value="1"/>
</dbReference>
<sequence length="187" mass="20530">MKPRTLLAVFGVALALTGFTLVAAPGLASSITLDEAVLVVVGLLGVLQGVRVAIGRSRTDYEQVETPDPEASQDLPTPGDEFDEMLLTAGSDRREIETRETVRTRLERAAIATIVRTEGCTRAEAERQLESGEWTDDPFARAFFTGSVEGASLFDRFDFQRDNRTQYHRWAVHAASEITRQSEAAEA</sequence>
<gene>
    <name evidence="1" type="ORF">SAMN05192554_107103</name>
</gene>
<dbReference type="RefSeq" id="WP_089732617.1">
    <property type="nucleotide sequence ID" value="NZ_FNIA01000007.1"/>
</dbReference>
<dbReference type="AlphaFoldDB" id="A0A1G9W229"/>
<proteinExistence type="predicted"/>
<organism evidence="1 2">
    <name type="scientific">Haloarchaeobius iranensis</name>
    <dbReference type="NCBI Taxonomy" id="996166"/>
    <lineage>
        <taxon>Archaea</taxon>
        <taxon>Methanobacteriati</taxon>
        <taxon>Methanobacteriota</taxon>
        <taxon>Stenosarchaea group</taxon>
        <taxon>Halobacteria</taxon>
        <taxon>Halobacteriales</taxon>
        <taxon>Halorubellaceae</taxon>
        <taxon>Haloarchaeobius</taxon>
    </lineage>
</organism>
<dbReference type="OrthoDB" id="307812at2157"/>
<accession>A0A1G9W229</accession>
<dbReference type="Proteomes" id="UP000199370">
    <property type="component" value="Unassembled WGS sequence"/>
</dbReference>
<keyword evidence="2" id="KW-1185">Reference proteome</keyword>
<dbReference type="EMBL" id="FNIA01000007">
    <property type="protein sequence ID" value="SDM78267.1"/>
    <property type="molecule type" value="Genomic_DNA"/>
</dbReference>
<dbReference type="STRING" id="996166.SAMN05192554_107103"/>
<evidence type="ECO:0000313" key="2">
    <source>
        <dbReference type="Proteomes" id="UP000199370"/>
    </source>
</evidence>
<dbReference type="InterPro" id="IPR055693">
    <property type="entry name" value="DUF7269"/>
</dbReference>
<reference evidence="1 2" key="1">
    <citation type="submission" date="2016-10" db="EMBL/GenBank/DDBJ databases">
        <authorList>
            <person name="de Groot N.N."/>
        </authorList>
    </citation>
    <scope>NUCLEOTIDE SEQUENCE [LARGE SCALE GENOMIC DNA]</scope>
    <source>
        <strain evidence="2">EB21,IBRC-M 10013,KCTC 4048</strain>
    </source>
</reference>
<evidence type="ECO:0000313" key="1">
    <source>
        <dbReference type="EMBL" id="SDM78267.1"/>
    </source>
</evidence>
<protein>
    <submittedName>
        <fullName evidence="1">Uncharacterized protein</fullName>
    </submittedName>
</protein>